<evidence type="ECO:0000256" key="3">
    <source>
        <dbReference type="ARBA" id="ARBA00022729"/>
    </source>
</evidence>
<dbReference type="GO" id="GO:0030288">
    <property type="term" value="C:outer membrane-bounded periplasmic space"/>
    <property type="evidence" value="ECO:0007669"/>
    <property type="project" value="TreeGrafter"/>
</dbReference>
<gene>
    <name evidence="8" type="primary">rseB</name>
    <name evidence="8" type="ORF">MoryE10_06600</name>
</gene>
<dbReference type="PANTHER" id="PTHR38782:SF1">
    <property type="entry name" value="SIGMA-E FACTOR REGULATORY PROTEIN RSEB"/>
    <property type="match status" value="1"/>
</dbReference>
<accession>A0A8D4VP15</accession>
<evidence type="ECO:0000256" key="2">
    <source>
        <dbReference type="ARBA" id="ARBA00008150"/>
    </source>
</evidence>
<feature type="domain" description="MucB/RseB N-terminal" evidence="6">
    <location>
        <begin position="43"/>
        <end position="207"/>
    </location>
</feature>
<dbReference type="GO" id="GO:0045152">
    <property type="term" value="F:antisigma factor binding"/>
    <property type="evidence" value="ECO:0007669"/>
    <property type="project" value="TreeGrafter"/>
</dbReference>
<organism evidence="8 9">
    <name type="scientific">Methylogaea oryzae</name>
    <dbReference type="NCBI Taxonomy" id="1295382"/>
    <lineage>
        <taxon>Bacteria</taxon>
        <taxon>Pseudomonadati</taxon>
        <taxon>Pseudomonadota</taxon>
        <taxon>Gammaproteobacteria</taxon>
        <taxon>Methylococcales</taxon>
        <taxon>Methylococcaceae</taxon>
        <taxon>Methylogaea</taxon>
    </lineage>
</organism>
<proteinExistence type="inferred from homology"/>
<dbReference type="InterPro" id="IPR033434">
    <property type="entry name" value="MucB/RseB_N"/>
</dbReference>
<feature type="domain" description="MucB/RseB C-terminal" evidence="7">
    <location>
        <begin position="230"/>
        <end position="323"/>
    </location>
</feature>
<keyword evidence="3 5" id="KW-0732">Signal</keyword>
<comment type="subcellular location">
    <subcellularLocation>
        <location evidence="1">Periplasm</location>
    </subcellularLocation>
</comment>
<evidence type="ECO:0000256" key="5">
    <source>
        <dbReference type="SAM" id="SignalP"/>
    </source>
</evidence>
<comment type="similarity">
    <text evidence="2">Belongs to the RseB family.</text>
</comment>
<dbReference type="GO" id="GO:0032885">
    <property type="term" value="P:regulation of polysaccharide biosynthetic process"/>
    <property type="evidence" value="ECO:0007669"/>
    <property type="project" value="TreeGrafter"/>
</dbReference>
<dbReference type="KEGG" id="moz:MoryE10_06600"/>
<dbReference type="PIRSF" id="PIRSF005427">
    <property type="entry name" value="RseB"/>
    <property type="match status" value="1"/>
</dbReference>
<reference evidence="8" key="1">
    <citation type="submission" date="2019-06" db="EMBL/GenBank/DDBJ databases">
        <title>Complete genome sequence of Methylogaea oryzae strain JCM16910.</title>
        <authorList>
            <person name="Asakawa S."/>
        </authorList>
    </citation>
    <scope>NUCLEOTIDE SEQUENCE</scope>
    <source>
        <strain evidence="8">E10</strain>
    </source>
</reference>
<keyword evidence="9" id="KW-1185">Reference proteome</keyword>
<protein>
    <submittedName>
        <fullName evidence="8">Sigma-E factor regulatory protein RseB</fullName>
    </submittedName>
</protein>
<dbReference type="InterPro" id="IPR033436">
    <property type="entry name" value="MucB/RseB_C"/>
</dbReference>
<dbReference type="Pfam" id="PF03888">
    <property type="entry name" value="MucB_RseB"/>
    <property type="match status" value="1"/>
</dbReference>
<evidence type="ECO:0000259" key="6">
    <source>
        <dbReference type="Pfam" id="PF03888"/>
    </source>
</evidence>
<dbReference type="InterPro" id="IPR005588">
    <property type="entry name" value="MucB_RseB"/>
</dbReference>
<name>A0A8D4VP15_9GAMM</name>
<dbReference type="EMBL" id="AP019782">
    <property type="protein sequence ID" value="BBL70054.1"/>
    <property type="molecule type" value="Genomic_DNA"/>
</dbReference>
<dbReference type="CDD" id="cd16327">
    <property type="entry name" value="RseB"/>
    <property type="match status" value="1"/>
</dbReference>
<evidence type="ECO:0000259" key="7">
    <source>
        <dbReference type="Pfam" id="PF17188"/>
    </source>
</evidence>
<evidence type="ECO:0000256" key="4">
    <source>
        <dbReference type="ARBA" id="ARBA00022764"/>
    </source>
</evidence>
<evidence type="ECO:0000313" key="9">
    <source>
        <dbReference type="Proteomes" id="UP000824988"/>
    </source>
</evidence>
<evidence type="ECO:0000256" key="1">
    <source>
        <dbReference type="ARBA" id="ARBA00004418"/>
    </source>
</evidence>
<dbReference type="AlphaFoldDB" id="A0A8D4VP15"/>
<dbReference type="Proteomes" id="UP000824988">
    <property type="component" value="Chromosome"/>
</dbReference>
<dbReference type="Pfam" id="PF17188">
    <property type="entry name" value="MucB_RseB_C"/>
    <property type="match status" value="1"/>
</dbReference>
<feature type="signal peptide" evidence="5">
    <location>
        <begin position="1"/>
        <end position="36"/>
    </location>
</feature>
<dbReference type="PANTHER" id="PTHR38782">
    <property type="match status" value="1"/>
</dbReference>
<sequence>MSPNVSADMASPSRSIFFVIRLMLLVCCSCSAFVAAAEAPQDALGWLTAMRDARKNLDFTGKAALLRDSQVQIVAVEHAVVNGTERECMHSLDQPGHEIVRQAGSATYFLPEAQRSVAGGKPLRVDGLGTLPEDLASYQRFYRFNLGAREQLIGRSVQEVLIEPLDEYRYGRRYWIDVDSKLPLKYQALNGERVLEQLVFSELSLNKAAVGTFPEHKAAPYVQEALPLESLQWRLERVPPGYRLVSYMRHSAPGKKPVEHLLLSDGLSALSLYIEESDGAAGLKKQVRHFGAMHFYSRAMNGYQITVMGEAPLAAVGLVGDGVERAEQR</sequence>
<feature type="chain" id="PRO_5034021670" evidence="5">
    <location>
        <begin position="37"/>
        <end position="329"/>
    </location>
</feature>
<keyword evidence="4" id="KW-0574">Periplasm</keyword>
<evidence type="ECO:0000313" key="8">
    <source>
        <dbReference type="EMBL" id="BBL70054.1"/>
    </source>
</evidence>